<dbReference type="AlphaFoldDB" id="E4XL82"/>
<dbReference type="GO" id="GO:0030424">
    <property type="term" value="C:axon"/>
    <property type="evidence" value="ECO:0007669"/>
    <property type="project" value="TreeGrafter"/>
</dbReference>
<dbReference type="InterPro" id="IPR007110">
    <property type="entry name" value="Ig-like_dom"/>
</dbReference>
<keyword evidence="3" id="KW-0732">Signal</keyword>
<evidence type="ECO:0000313" key="11">
    <source>
        <dbReference type="Proteomes" id="UP000001307"/>
    </source>
</evidence>
<proteinExistence type="predicted"/>
<dbReference type="InterPro" id="IPR003598">
    <property type="entry name" value="Ig_sub2"/>
</dbReference>
<dbReference type="Pfam" id="PF07679">
    <property type="entry name" value="I-set"/>
    <property type="match status" value="1"/>
</dbReference>
<feature type="domain" description="Ig-like" evidence="9">
    <location>
        <begin position="67"/>
        <end position="153"/>
    </location>
</feature>
<comment type="subcellular location">
    <subcellularLocation>
        <location evidence="1">Cell membrane</location>
    </subcellularLocation>
</comment>
<keyword evidence="4" id="KW-0677">Repeat</keyword>
<organism evidence="10">
    <name type="scientific">Oikopleura dioica</name>
    <name type="common">Tunicate</name>
    <dbReference type="NCBI Taxonomy" id="34765"/>
    <lineage>
        <taxon>Eukaryota</taxon>
        <taxon>Metazoa</taxon>
        <taxon>Chordata</taxon>
        <taxon>Tunicata</taxon>
        <taxon>Appendicularia</taxon>
        <taxon>Copelata</taxon>
        <taxon>Oikopleuridae</taxon>
        <taxon>Oikopleura</taxon>
    </lineage>
</organism>
<dbReference type="GO" id="GO:0070593">
    <property type="term" value="P:dendrite self-avoidance"/>
    <property type="evidence" value="ECO:0007669"/>
    <property type="project" value="TreeGrafter"/>
</dbReference>
<dbReference type="InterPro" id="IPR003599">
    <property type="entry name" value="Ig_sub"/>
</dbReference>
<sequence length="166" mass="18679">MPNSHFELRVTLRDPTLLTKAKQVVVSSFFERIKQAAWAGTYQCIAENVSGRALSRNITVQSGFIKKRFDKQPKDVEVTINQAVHFDCQAPKGFPPPVIRWEKEKQPIKASQNIRPSQNGLTILNSKLENDGKYTCIAENVAGSISSNSARLVVLKKPEIEEFPKR</sequence>
<gene>
    <name evidence="10" type="ORF">GSOID_T00014454001</name>
</gene>
<dbReference type="SUPFAM" id="SSF48726">
    <property type="entry name" value="Immunoglobulin"/>
    <property type="match status" value="1"/>
</dbReference>
<evidence type="ECO:0000259" key="9">
    <source>
        <dbReference type="PROSITE" id="PS50835"/>
    </source>
</evidence>
<keyword evidence="5" id="KW-0472">Membrane</keyword>
<dbReference type="GO" id="GO:0007411">
    <property type="term" value="P:axon guidance"/>
    <property type="evidence" value="ECO:0007669"/>
    <property type="project" value="TreeGrafter"/>
</dbReference>
<protein>
    <recommendedName>
        <fullName evidence="9">Ig-like domain-containing protein</fullName>
    </recommendedName>
</protein>
<name>E4XL82_OIKDI</name>
<dbReference type="PROSITE" id="PS50835">
    <property type="entry name" value="IG_LIKE"/>
    <property type="match status" value="1"/>
</dbReference>
<dbReference type="GO" id="GO:0007156">
    <property type="term" value="P:homophilic cell adhesion via plasma membrane adhesion molecules"/>
    <property type="evidence" value="ECO:0007669"/>
    <property type="project" value="TreeGrafter"/>
</dbReference>
<dbReference type="GO" id="GO:0098632">
    <property type="term" value="F:cell-cell adhesion mediator activity"/>
    <property type="evidence" value="ECO:0007669"/>
    <property type="project" value="TreeGrafter"/>
</dbReference>
<keyword evidence="6" id="KW-1015">Disulfide bond</keyword>
<dbReference type="PANTHER" id="PTHR10075">
    <property type="entry name" value="BASIGIN RELATED"/>
    <property type="match status" value="1"/>
</dbReference>
<dbReference type="InterPro" id="IPR013098">
    <property type="entry name" value="Ig_I-set"/>
</dbReference>
<dbReference type="SMART" id="SM00409">
    <property type="entry name" value="IG"/>
    <property type="match status" value="1"/>
</dbReference>
<accession>E4XL82</accession>
<evidence type="ECO:0000256" key="5">
    <source>
        <dbReference type="ARBA" id="ARBA00023136"/>
    </source>
</evidence>
<evidence type="ECO:0000313" key="10">
    <source>
        <dbReference type="EMBL" id="CBY10843.1"/>
    </source>
</evidence>
<evidence type="ECO:0000256" key="8">
    <source>
        <dbReference type="ARBA" id="ARBA00023319"/>
    </source>
</evidence>
<keyword evidence="8" id="KW-0393">Immunoglobulin domain</keyword>
<evidence type="ECO:0000256" key="2">
    <source>
        <dbReference type="ARBA" id="ARBA00022475"/>
    </source>
</evidence>
<evidence type="ECO:0000256" key="1">
    <source>
        <dbReference type="ARBA" id="ARBA00004236"/>
    </source>
</evidence>
<dbReference type="GO" id="GO:0005886">
    <property type="term" value="C:plasma membrane"/>
    <property type="evidence" value="ECO:0007669"/>
    <property type="project" value="UniProtKB-SubCell"/>
</dbReference>
<dbReference type="InParanoid" id="E4XL82"/>
<dbReference type="SMART" id="SM00408">
    <property type="entry name" value="IGc2"/>
    <property type="match status" value="1"/>
</dbReference>
<reference evidence="10" key="1">
    <citation type="journal article" date="2010" name="Science">
        <title>Plasticity of animal genome architecture unmasked by rapid evolution of a pelagic tunicate.</title>
        <authorList>
            <person name="Denoeud F."/>
            <person name="Henriet S."/>
            <person name="Mungpakdee S."/>
            <person name="Aury J.M."/>
            <person name="Da Silva C."/>
            <person name="Brinkmann H."/>
            <person name="Mikhaleva J."/>
            <person name="Olsen L.C."/>
            <person name="Jubin C."/>
            <person name="Canestro C."/>
            <person name="Bouquet J.M."/>
            <person name="Danks G."/>
            <person name="Poulain J."/>
            <person name="Campsteijn C."/>
            <person name="Adamski M."/>
            <person name="Cross I."/>
            <person name="Yadetie F."/>
            <person name="Muffato M."/>
            <person name="Louis A."/>
            <person name="Butcher S."/>
            <person name="Tsagkogeorga G."/>
            <person name="Konrad A."/>
            <person name="Singh S."/>
            <person name="Jensen M.F."/>
            <person name="Cong E.H."/>
            <person name="Eikeseth-Otteraa H."/>
            <person name="Noel B."/>
            <person name="Anthouard V."/>
            <person name="Porcel B.M."/>
            <person name="Kachouri-Lafond R."/>
            <person name="Nishino A."/>
            <person name="Ugolini M."/>
            <person name="Chourrout P."/>
            <person name="Nishida H."/>
            <person name="Aasland R."/>
            <person name="Huzurbazar S."/>
            <person name="Westhof E."/>
            <person name="Delsuc F."/>
            <person name="Lehrach H."/>
            <person name="Reinhardt R."/>
            <person name="Weissenbach J."/>
            <person name="Roy S.W."/>
            <person name="Artiguenave F."/>
            <person name="Postlethwait J.H."/>
            <person name="Manak J.R."/>
            <person name="Thompson E.M."/>
            <person name="Jaillon O."/>
            <person name="Du Pasquier L."/>
            <person name="Boudinot P."/>
            <person name="Liberles D.A."/>
            <person name="Volff J.N."/>
            <person name="Philippe H."/>
            <person name="Lenhard B."/>
            <person name="Roest Crollius H."/>
            <person name="Wincker P."/>
            <person name="Chourrout D."/>
        </authorList>
    </citation>
    <scope>NUCLEOTIDE SEQUENCE [LARGE SCALE GENOMIC DNA]</scope>
</reference>
<evidence type="ECO:0000256" key="7">
    <source>
        <dbReference type="ARBA" id="ARBA00023180"/>
    </source>
</evidence>
<dbReference type="PANTHER" id="PTHR10075:SF100">
    <property type="entry name" value="FASCICLIN-2"/>
    <property type="match status" value="1"/>
</dbReference>
<keyword evidence="7" id="KW-0325">Glycoprotein</keyword>
<keyword evidence="11" id="KW-1185">Reference proteome</keyword>
<evidence type="ECO:0000256" key="3">
    <source>
        <dbReference type="ARBA" id="ARBA00022729"/>
    </source>
</evidence>
<dbReference type="OrthoDB" id="428111at2759"/>
<dbReference type="Proteomes" id="UP000001307">
    <property type="component" value="Unassembled WGS sequence"/>
</dbReference>
<keyword evidence="2" id="KW-1003">Cell membrane</keyword>
<dbReference type="InterPro" id="IPR013783">
    <property type="entry name" value="Ig-like_fold"/>
</dbReference>
<dbReference type="Gene3D" id="2.60.40.10">
    <property type="entry name" value="Immunoglobulins"/>
    <property type="match status" value="1"/>
</dbReference>
<dbReference type="EMBL" id="FN653068">
    <property type="protein sequence ID" value="CBY10843.1"/>
    <property type="molecule type" value="Genomic_DNA"/>
</dbReference>
<dbReference type="InterPro" id="IPR036179">
    <property type="entry name" value="Ig-like_dom_sf"/>
</dbReference>
<evidence type="ECO:0000256" key="6">
    <source>
        <dbReference type="ARBA" id="ARBA00023157"/>
    </source>
</evidence>
<evidence type="ECO:0000256" key="4">
    <source>
        <dbReference type="ARBA" id="ARBA00022737"/>
    </source>
</evidence>
<dbReference type="FunFam" id="2.60.40.10:FF:000273">
    <property type="entry name" value="contactin-3 isoform X1"/>
    <property type="match status" value="1"/>
</dbReference>